<dbReference type="AlphaFoldDB" id="A0A841BNK2"/>
<dbReference type="RefSeq" id="WP_184838200.1">
    <property type="nucleotide sequence ID" value="NZ_JACHMN010000002.1"/>
</dbReference>
<feature type="region of interest" description="Disordered" evidence="1">
    <location>
        <begin position="281"/>
        <end position="301"/>
    </location>
</feature>
<protein>
    <submittedName>
        <fullName evidence="3">Uncharacterized protein</fullName>
    </submittedName>
</protein>
<evidence type="ECO:0000313" key="3">
    <source>
        <dbReference type="EMBL" id="MBB5870667.1"/>
    </source>
</evidence>
<feature type="chain" id="PRO_5038996404" evidence="2">
    <location>
        <begin position="23"/>
        <end position="301"/>
    </location>
</feature>
<proteinExistence type="predicted"/>
<keyword evidence="4" id="KW-1185">Reference proteome</keyword>
<gene>
    <name evidence="3" type="ORF">F4553_004046</name>
</gene>
<accession>A0A841BNK2</accession>
<keyword evidence="2" id="KW-0732">Signal</keyword>
<evidence type="ECO:0000256" key="2">
    <source>
        <dbReference type="SAM" id="SignalP"/>
    </source>
</evidence>
<name>A0A841BNK2_9ACTN</name>
<organism evidence="3 4">
    <name type="scientific">Allocatelliglobosispora scoriae</name>
    <dbReference type="NCBI Taxonomy" id="643052"/>
    <lineage>
        <taxon>Bacteria</taxon>
        <taxon>Bacillati</taxon>
        <taxon>Actinomycetota</taxon>
        <taxon>Actinomycetes</taxon>
        <taxon>Micromonosporales</taxon>
        <taxon>Micromonosporaceae</taxon>
        <taxon>Allocatelliglobosispora</taxon>
    </lineage>
</organism>
<sequence>MWIKAGVLGTVAAAGMASVATVAPQSLTASPAGGPVIAKVFATREGLVGELTANGHVITERDHFAALPSRRGLAAKGGGDRTVRVCRSGRCVFLPVWDVGPWNTTDDYWNADRQSGRGLPVGMPAAQAAFQDGYNGGRDEFGRAVQNPAGIDIADGAFWDGLKLTDNSWVDVTFLWTGSIGPYATVATQSGPLMIRKSPSASAPEVGFAAKSARIPVQCQARGQAVGSTDLWDRLGPGMYVSHAFVATPAGFTVPVCDAPLPSLAPATKILPTASPSPLATPVVTPVAGASPTPGPAPSSP</sequence>
<evidence type="ECO:0000256" key="1">
    <source>
        <dbReference type="SAM" id="MobiDB-lite"/>
    </source>
</evidence>
<dbReference type="EMBL" id="JACHMN010000002">
    <property type="protein sequence ID" value="MBB5870667.1"/>
    <property type="molecule type" value="Genomic_DNA"/>
</dbReference>
<feature type="signal peptide" evidence="2">
    <location>
        <begin position="1"/>
        <end position="22"/>
    </location>
</feature>
<dbReference type="Proteomes" id="UP000587527">
    <property type="component" value="Unassembled WGS sequence"/>
</dbReference>
<reference evidence="3 4" key="1">
    <citation type="submission" date="2020-08" db="EMBL/GenBank/DDBJ databases">
        <title>Sequencing the genomes of 1000 actinobacteria strains.</title>
        <authorList>
            <person name="Klenk H.-P."/>
        </authorList>
    </citation>
    <scope>NUCLEOTIDE SEQUENCE [LARGE SCALE GENOMIC DNA]</scope>
    <source>
        <strain evidence="3 4">DSM 45362</strain>
    </source>
</reference>
<evidence type="ECO:0000313" key="4">
    <source>
        <dbReference type="Proteomes" id="UP000587527"/>
    </source>
</evidence>
<comment type="caution">
    <text evidence="3">The sequence shown here is derived from an EMBL/GenBank/DDBJ whole genome shotgun (WGS) entry which is preliminary data.</text>
</comment>